<organism evidence="14 15">
    <name type="scientific">Denitrificimonas halotolerans</name>
    <dbReference type="NCBI Taxonomy" id="3098930"/>
    <lineage>
        <taxon>Bacteria</taxon>
        <taxon>Pseudomonadati</taxon>
        <taxon>Pseudomonadota</taxon>
        <taxon>Gammaproteobacteria</taxon>
        <taxon>Pseudomonadales</taxon>
        <taxon>Pseudomonadaceae</taxon>
        <taxon>Denitrificimonas</taxon>
    </lineage>
</organism>
<dbReference type="Gene3D" id="3.40.50.1980">
    <property type="entry name" value="Nitrogenase molybdenum iron protein domain"/>
    <property type="match status" value="2"/>
</dbReference>
<keyword evidence="5" id="KW-0479">Metal-binding</keyword>
<dbReference type="PANTHER" id="PTHR42953">
    <property type="entry name" value="HIGH-AFFINITY ZINC UPTAKE SYSTEM PROTEIN ZNUA-RELATED"/>
    <property type="match status" value="1"/>
</dbReference>
<comment type="similarity">
    <text evidence="2 13">Belongs to the bacterial solute-binding protein 9 family.</text>
</comment>
<protein>
    <recommendedName>
        <fullName evidence="3">High-affinity zinc uptake system protein ZnuA</fullName>
    </recommendedName>
</protein>
<evidence type="ECO:0000256" key="2">
    <source>
        <dbReference type="ARBA" id="ARBA00011028"/>
    </source>
</evidence>
<dbReference type="SUPFAM" id="SSF53807">
    <property type="entry name" value="Helical backbone' metal receptor"/>
    <property type="match status" value="1"/>
</dbReference>
<dbReference type="Pfam" id="PF01297">
    <property type="entry name" value="ZnuA"/>
    <property type="match status" value="1"/>
</dbReference>
<dbReference type="PANTHER" id="PTHR42953:SF3">
    <property type="entry name" value="HIGH-AFFINITY ZINC UPTAKE SYSTEM PROTEIN ZNUA"/>
    <property type="match status" value="1"/>
</dbReference>
<comment type="subcellular location">
    <subcellularLocation>
        <location evidence="1">Periplasm</location>
    </subcellularLocation>
</comment>
<dbReference type="EMBL" id="JAXIVU010000016">
    <property type="protein sequence ID" value="MDY7220006.1"/>
    <property type="molecule type" value="Genomic_DNA"/>
</dbReference>
<name>A0ABU5GUQ2_9GAMM</name>
<evidence type="ECO:0000256" key="5">
    <source>
        <dbReference type="ARBA" id="ARBA00022723"/>
    </source>
</evidence>
<keyword evidence="4 13" id="KW-0813">Transport</keyword>
<proteinExistence type="inferred from homology"/>
<gene>
    <name evidence="14" type="primary">znuA</name>
    <name evidence="14" type="ORF">TOI97_10575</name>
</gene>
<evidence type="ECO:0000256" key="12">
    <source>
        <dbReference type="ARBA" id="ARBA00045516"/>
    </source>
</evidence>
<evidence type="ECO:0000313" key="14">
    <source>
        <dbReference type="EMBL" id="MDY7220006.1"/>
    </source>
</evidence>
<dbReference type="NCBIfam" id="NF007091">
    <property type="entry name" value="PRK09545.1"/>
    <property type="match status" value="1"/>
</dbReference>
<keyword evidence="15" id="KW-1185">Reference proteome</keyword>
<evidence type="ECO:0000256" key="10">
    <source>
        <dbReference type="ARBA" id="ARBA00023065"/>
    </source>
</evidence>
<dbReference type="InterPro" id="IPR035520">
    <property type="entry name" value="ZnuA"/>
</dbReference>
<evidence type="ECO:0000256" key="11">
    <source>
        <dbReference type="ARBA" id="ARBA00023157"/>
    </source>
</evidence>
<dbReference type="InterPro" id="IPR006127">
    <property type="entry name" value="ZnuA-like"/>
</dbReference>
<sequence>MECTLVFRFLLIIYLSSWALSAQAQVHILTSIKPLQLIAAAIQEGQGEPEALLPSGASPHYFVLRPSDAKRLNQADLFYWVGPDLENFLPRMLKRRSQPSIAVQELPQLHLQYFADSHEHTHDQAHALTEHDHDHRPGTVDTHLWLLPHNALVIAQRMSADLSALDPKNADHYAANLKGFTQRIKQLDQQLKHELKPLQNQQFFVFHEAFNYFEQAYGLAHTGVFAVSSEVQPGAKHVNQMRARLEAAGPSCVFSEPPLQPRLAQTLASGLPVQLAELDALGADLDVSDKGYEQLLTNLAKQFSTCLSTLK</sequence>
<dbReference type="CDD" id="cd01019">
    <property type="entry name" value="ZnuA"/>
    <property type="match status" value="1"/>
</dbReference>
<keyword evidence="11" id="KW-1015">Disulfide bond</keyword>
<dbReference type="InterPro" id="IPR006128">
    <property type="entry name" value="Lipoprotein_PsaA-like"/>
</dbReference>
<dbReference type="InterPro" id="IPR050492">
    <property type="entry name" value="Bact_metal-bind_prot9"/>
</dbReference>
<evidence type="ECO:0000256" key="6">
    <source>
        <dbReference type="ARBA" id="ARBA00022729"/>
    </source>
</evidence>
<dbReference type="RefSeq" id="WP_321554125.1">
    <property type="nucleotide sequence ID" value="NZ_JAXIVU010000016.1"/>
</dbReference>
<evidence type="ECO:0000313" key="15">
    <source>
        <dbReference type="Proteomes" id="UP001294570"/>
    </source>
</evidence>
<keyword evidence="7" id="KW-0574">Periplasm</keyword>
<keyword evidence="10" id="KW-0406">Ion transport</keyword>
<evidence type="ECO:0000256" key="4">
    <source>
        <dbReference type="ARBA" id="ARBA00022448"/>
    </source>
</evidence>
<dbReference type="Proteomes" id="UP001294570">
    <property type="component" value="Unassembled WGS sequence"/>
</dbReference>
<evidence type="ECO:0000256" key="8">
    <source>
        <dbReference type="ARBA" id="ARBA00022833"/>
    </source>
</evidence>
<evidence type="ECO:0000256" key="13">
    <source>
        <dbReference type="RuleBase" id="RU003512"/>
    </source>
</evidence>
<evidence type="ECO:0000256" key="7">
    <source>
        <dbReference type="ARBA" id="ARBA00022764"/>
    </source>
</evidence>
<keyword evidence="6" id="KW-0732">Signal</keyword>
<comment type="function">
    <text evidence="12">Part of the ATP-binding cassette (ABC) transport system ZnuABC involved in zinc import. Binds zinc with high affinity and specificity and delivers it to the membrane permease for translocation into the cytoplasm.</text>
</comment>
<keyword evidence="8" id="KW-0862">Zinc</keyword>
<reference evidence="14 15" key="1">
    <citation type="submission" date="2023-12" db="EMBL/GenBank/DDBJ databases">
        <title>Denitrificimonas halotolerans sp. nov.,a novel species isolated from landfill leachate.</title>
        <authorList>
            <person name="Wang S."/>
        </authorList>
    </citation>
    <scope>NUCLEOTIDE SEQUENCE [LARGE SCALE GENOMIC DNA]</scope>
    <source>
        <strain evidence="14 15">JX-1</strain>
    </source>
</reference>
<dbReference type="PRINTS" id="PR00690">
    <property type="entry name" value="ADHESNFAMILY"/>
</dbReference>
<keyword evidence="9" id="KW-0864">Zinc transport</keyword>
<evidence type="ECO:0000256" key="1">
    <source>
        <dbReference type="ARBA" id="ARBA00004418"/>
    </source>
</evidence>
<evidence type="ECO:0000256" key="9">
    <source>
        <dbReference type="ARBA" id="ARBA00022906"/>
    </source>
</evidence>
<accession>A0ABU5GUQ2</accession>
<comment type="caution">
    <text evidence="14">The sequence shown here is derived from an EMBL/GenBank/DDBJ whole genome shotgun (WGS) entry which is preliminary data.</text>
</comment>
<evidence type="ECO:0000256" key="3">
    <source>
        <dbReference type="ARBA" id="ARBA00015915"/>
    </source>
</evidence>